<dbReference type="GO" id="GO:0016853">
    <property type="term" value="F:isomerase activity"/>
    <property type="evidence" value="ECO:0007669"/>
    <property type="project" value="UniProtKB-ARBA"/>
</dbReference>
<protein>
    <submittedName>
        <fullName evidence="4">Fumarylacetoacetate hydrolase family protein</fullName>
    </submittedName>
</protein>
<dbReference type="FunFam" id="3.90.850.10:FF:000002">
    <property type="entry name" value="2-hydroxyhepta-2,4-diene-1,7-dioate isomerase"/>
    <property type="match status" value="1"/>
</dbReference>
<dbReference type="InterPro" id="IPR011234">
    <property type="entry name" value="Fumarylacetoacetase-like_C"/>
</dbReference>
<comment type="caution">
    <text evidence="4">The sequence shown here is derived from an EMBL/GenBank/DDBJ whole genome shotgun (WGS) entry which is preliminary data.</text>
</comment>
<comment type="similarity">
    <text evidence="1">Belongs to the FAH family.</text>
</comment>
<name>A0A934IS66_9HYPH</name>
<dbReference type="InterPro" id="IPR051121">
    <property type="entry name" value="FAH"/>
</dbReference>
<evidence type="ECO:0000256" key="2">
    <source>
        <dbReference type="ARBA" id="ARBA00022723"/>
    </source>
</evidence>
<evidence type="ECO:0000313" key="4">
    <source>
        <dbReference type="EMBL" id="MBJ3777075.1"/>
    </source>
</evidence>
<keyword evidence="4" id="KW-0378">Hydrolase</keyword>
<organism evidence="4 5">
    <name type="scientific">Acuticoccus mangrovi</name>
    <dbReference type="NCBI Taxonomy" id="2796142"/>
    <lineage>
        <taxon>Bacteria</taxon>
        <taxon>Pseudomonadati</taxon>
        <taxon>Pseudomonadota</taxon>
        <taxon>Alphaproteobacteria</taxon>
        <taxon>Hyphomicrobiales</taxon>
        <taxon>Amorphaceae</taxon>
        <taxon>Acuticoccus</taxon>
    </lineage>
</organism>
<keyword evidence="2" id="KW-0479">Metal-binding</keyword>
<sequence>MRVASYTIAARSAWGLVEGDMVSDLTALPGCETVEDAIAMGLGDTLPLPADAPRYRLTDVTYALPITRPGKVLCVGRNYVDHLAEGADATPPKYPGLFMRTLLSLTPHEGPIVRPRASDALDYEGEVCVVIGKPGRDIPAERALEHVFGYTCFNDGSLRDFQSRYKAIVGKNFPSTGGIGPWIVTADEIPDPSALTLETRLNGTVMQHSDTSKMIFDIGAIIAFVSVFTELRPGDLIMTGTPEGVGKARKPPVWMKPGDVVEVEIGGVGVLRNTIVAE</sequence>
<dbReference type="RefSeq" id="WP_198882973.1">
    <property type="nucleotide sequence ID" value="NZ_JAEKJA010000012.1"/>
</dbReference>
<dbReference type="PANTHER" id="PTHR42796">
    <property type="entry name" value="FUMARYLACETOACETATE HYDROLASE DOMAIN-CONTAINING PROTEIN 2A-RELATED"/>
    <property type="match status" value="1"/>
</dbReference>
<reference evidence="4" key="1">
    <citation type="submission" date="2020-12" db="EMBL/GenBank/DDBJ databases">
        <title>Bacterial taxonomy.</title>
        <authorList>
            <person name="Pan X."/>
        </authorList>
    </citation>
    <scope>NUCLEOTIDE SEQUENCE</scope>
    <source>
        <strain evidence="4">B2012</strain>
    </source>
</reference>
<dbReference type="GO" id="GO:0046872">
    <property type="term" value="F:metal ion binding"/>
    <property type="evidence" value="ECO:0007669"/>
    <property type="project" value="UniProtKB-KW"/>
</dbReference>
<dbReference type="SUPFAM" id="SSF56529">
    <property type="entry name" value="FAH"/>
    <property type="match status" value="1"/>
</dbReference>
<dbReference type="Proteomes" id="UP000609531">
    <property type="component" value="Unassembled WGS sequence"/>
</dbReference>
<dbReference type="EMBL" id="JAEKJA010000012">
    <property type="protein sequence ID" value="MBJ3777075.1"/>
    <property type="molecule type" value="Genomic_DNA"/>
</dbReference>
<dbReference type="Gene3D" id="3.90.850.10">
    <property type="entry name" value="Fumarylacetoacetase-like, C-terminal domain"/>
    <property type="match status" value="1"/>
</dbReference>
<dbReference type="GO" id="GO:0016787">
    <property type="term" value="F:hydrolase activity"/>
    <property type="evidence" value="ECO:0007669"/>
    <property type="project" value="UniProtKB-KW"/>
</dbReference>
<evidence type="ECO:0000256" key="1">
    <source>
        <dbReference type="ARBA" id="ARBA00010211"/>
    </source>
</evidence>
<dbReference type="Pfam" id="PF01557">
    <property type="entry name" value="FAA_hydrolase"/>
    <property type="match status" value="1"/>
</dbReference>
<evidence type="ECO:0000259" key="3">
    <source>
        <dbReference type="Pfam" id="PF01557"/>
    </source>
</evidence>
<dbReference type="InterPro" id="IPR036663">
    <property type="entry name" value="Fumarylacetoacetase_C_sf"/>
</dbReference>
<proteinExistence type="inferred from homology"/>
<dbReference type="GO" id="GO:0019752">
    <property type="term" value="P:carboxylic acid metabolic process"/>
    <property type="evidence" value="ECO:0007669"/>
    <property type="project" value="UniProtKB-ARBA"/>
</dbReference>
<feature type="domain" description="Fumarylacetoacetase-like C-terminal" evidence="3">
    <location>
        <begin position="71"/>
        <end position="276"/>
    </location>
</feature>
<dbReference type="PANTHER" id="PTHR42796:SF4">
    <property type="entry name" value="FUMARYLACETOACETATE HYDROLASE DOMAIN-CONTAINING PROTEIN 2A"/>
    <property type="match status" value="1"/>
</dbReference>
<gene>
    <name evidence="4" type="ORF">JCR33_15310</name>
</gene>
<keyword evidence="5" id="KW-1185">Reference proteome</keyword>
<accession>A0A934IS66</accession>
<evidence type="ECO:0000313" key="5">
    <source>
        <dbReference type="Proteomes" id="UP000609531"/>
    </source>
</evidence>
<dbReference type="AlphaFoldDB" id="A0A934IS66"/>